<dbReference type="RefSeq" id="WP_092434062.1">
    <property type="nucleotide sequence ID" value="NZ_FOXM01000017.1"/>
</dbReference>
<keyword evidence="1" id="KW-0812">Transmembrane</keyword>
<keyword evidence="1" id="KW-1133">Transmembrane helix</keyword>
<feature type="transmembrane region" description="Helical" evidence="1">
    <location>
        <begin position="205"/>
        <end position="225"/>
    </location>
</feature>
<gene>
    <name evidence="3" type="ORF">SAMN05216229_11767</name>
</gene>
<evidence type="ECO:0000313" key="3">
    <source>
        <dbReference type="EMBL" id="SFQ34542.1"/>
    </source>
</evidence>
<feature type="transmembrane region" description="Helical" evidence="1">
    <location>
        <begin position="388"/>
        <end position="408"/>
    </location>
</feature>
<feature type="transmembrane region" description="Helical" evidence="1">
    <location>
        <begin position="464"/>
        <end position="485"/>
    </location>
</feature>
<feature type="transmembrane region" description="Helical" evidence="1">
    <location>
        <begin position="415"/>
        <end position="444"/>
    </location>
</feature>
<dbReference type="OrthoDB" id="9781349at2"/>
<proteinExistence type="predicted"/>
<dbReference type="Proteomes" id="UP000243084">
    <property type="component" value="Unassembled WGS sequence"/>
</dbReference>
<feature type="transmembrane region" description="Helical" evidence="1">
    <location>
        <begin position="172"/>
        <end position="193"/>
    </location>
</feature>
<dbReference type="AlphaFoldDB" id="A0A1I5XRF4"/>
<dbReference type="InterPro" id="IPR002823">
    <property type="entry name" value="DUF112_TM"/>
</dbReference>
<feature type="domain" description="DUF112" evidence="2">
    <location>
        <begin position="20"/>
        <end position="440"/>
    </location>
</feature>
<sequence length="515" mass="53491">METLNFLLQGFDVALRPTNLLMALFGAFVGTVVGMLPGLGPINGVALLLPLAFALGLPPETALILLAAVYLGCEYGGRISAILLNVPGCAASVMTTLDGNPLSRQGKAGIALSLSAMSSFVGSFIAICGVVLFAPLLAKWAVAFGPAEYFVLMVFAIACLGGMVGDKPVKTLMAALIGLGLATVGVDSTTGVYRFTFDSVSLSDGIQFIIVVIGFFSVSEILIMLEKTQGGQQVAKAGERLLFNFKEFCFTFASMVRSGLAGFVIGTLPGAGATIASAMTYMSEKRLAGASGRFGEGDLRGLASPEAANNASACGSLIPMLTLGVPGSGTTAVMIGALALYNITPGPLLFEQQPDVVWGLIASLFIGNVILLVMNIPLVGLFSRMLSVPNWILVPAITTISMVGVYAVHSTTFDLVLMIALGVFGYILRKLDFPLSAVILGFVLGELMEDNLRRALSISSGELGILWSSPITLALWALVALMLALPGIRWWRARGKAPNADGPGTDGPGADAPAA</sequence>
<name>A0A1I5XRF4_9GAMM</name>
<evidence type="ECO:0000259" key="2">
    <source>
        <dbReference type="Pfam" id="PF01970"/>
    </source>
</evidence>
<keyword evidence="4" id="KW-1185">Reference proteome</keyword>
<dbReference type="PANTHER" id="PTHR35342:SF5">
    <property type="entry name" value="TRICARBOXYLIC TRANSPORT PROTEIN"/>
    <property type="match status" value="1"/>
</dbReference>
<feature type="transmembrane region" description="Helical" evidence="1">
    <location>
        <begin position="140"/>
        <end position="160"/>
    </location>
</feature>
<organism evidence="3 4">
    <name type="scientific">Geopseudomonas sagittaria</name>
    <dbReference type="NCBI Taxonomy" id="1135990"/>
    <lineage>
        <taxon>Bacteria</taxon>
        <taxon>Pseudomonadati</taxon>
        <taxon>Pseudomonadota</taxon>
        <taxon>Gammaproteobacteria</taxon>
        <taxon>Pseudomonadales</taxon>
        <taxon>Pseudomonadaceae</taxon>
        <taxon>Geopseudomonas</taxon>
    </lineage>
</organism>
<feature type="transmembrane region" description="Helical" evidence="1">
    <location>
        <begin position="260"/>
        <end position="282"/>
    </location>
</feature>
<evidence type="ECO:0000313" key="4">
    <source>
        <dbReference type="Proteomes" id="UP000243084"/>
    </source>
</evidence>
<dbReference type="Pfam" id="PF01970">
    <property type="entry name" value="TctA"/>
    <property type="match status" value="1"/>
</dbReference>
<feature type="transmembrane region" description="Helical" evidence="1">
    <location>
        <begin position="20"/>
        <end position="39"/>
    </location>
</feature>
<protein>
    <submittedName>
        <fullName evidence="3">Putative tricarboxylic transport membrane protein</fullName>
    </submittedName>
</protein>
<accession>A0A1I5XRF4</accession>
<feature type="transmembrane region" description="Helical" evidence="1">
    <location>
        <begin position="325"/>
        <end position="344"/>
    </location>
</feature>
<keyword evidence="1" id="KW-0472">Membrane</keyword>
<feature type="transmembrane region" description="Helical" evidence="1">
    <location>
        <begin position="356"/>
        <end position="382"/>
    </location>
</feature>
<feature type="transmembrane region" description="Helical" evidence="1">
    <location>
        <begin position="46"/>
        <end position="71"/>
    </location>
</feature>
<feature type="transmembrane region" description="Helical" evidence="1">
    <location>
        <begin position="109"/>
        <end position="134"/>
    </location>
</feature>
<feature type="transmembrane region" description="Helical" evidence="1">
    <location>
        <begin position="77"/>
        <end position="97"/>
    </location>
</feature>
<dbReference type="EMBL" id="FOXM01000017">
    <property type="protein sequence ID" value="SFQ34542.1"/>
    <property type="molecule type" value="Genomic_DNA"/>
</dbReference>
<reference evidence="4" key="1">
    <citation type="submission" date="2016-10" db="EMBL/GenBank/DDBJ databases">
        <authorList>
            <person name="Varghese N."/>
            <person name="Submissions S."/>
        </authorList>
    </citation>
    <scope>NUCLEOTIDE SEQUENCE [LARGE SCALE GENOMIC DNA]</scope>
    <source>
        <strain evidence="4">JCM 18195</strain>
    </source>
</reference>
<dbReference type="PANTHER" id="PTHR35342">
    <property type="entry name" value="TRICARBOXYLIC TRANSPORT PROTEIN"/>
    <property type="match status" value="1"/>
</dbReference>
<evidence type="ECO:0000256" key="1">
    <source>
        <dbReference type="SAM" id="Phobius"/>
    </source>
</evidence>